<dbReference type="EMBL" id="ACOP02000041">
    <property type="protein sequence ID" value="EEU96928.1"/>
    <property type="molecule type" value="Genomic_DNA"/>
</dbReference>
<keyword evidence="6" id="KW-1133">Transmembrane helix</keyword>
<dbReference type="PANTHER" id="PTHR30472">
    <property type="entry name" value="FERRIC ENTEROBACTIN TRANSPORT SYSTEM PERMEASE PROTEIN"/>
    <property type="match status" value="1"/>
</dbReference>
<dbReference type="Proteomes" id="UP000004619">
    <property type="component" value="Unassembled WGS sequence"/>
</dbReference>
<keyword evidence="3" id="KW-0813">Transport</keyword>
<reference evidence="8" key="1">
    <citation type="submission" date="2009-08" db="EMBL/GenBank/DDBJ databases">
        <authorList>
            <person name="Weinstock G."/>
            <person name="Sodergren E."/>
            <person name="Clifton S."/>
            <person name="Fulton L."/>
            <person name="Fulton B."/>
            <person name="Courtney L."/>
            <person name="Fronick C."/>
            <person name="Harrison M."/>
            <person name="Strong C."/>
            <person name="Farmer C."/>
            <person name="Delahaunty K."/>
            <person name="Markovic C."/>
            <person name="Hall O."/>
            <person name="Minx P."/>
            <person name="Tomlinson C."/>
            <person name="Mitreva M."/>
            <person name="Nelson J."/>
            <person name="Hou S."/>
            <person name="Wollam A."/>
            <person name="Pepin K.H."/>
            <person name="Johnson M."/>
            <person name="Bhonagiri V."/>
            <person name="Nash W.E."/>
            <person name="Warren W."/>
            <person name="Chinwalla A."/>
            <person name="Mardis E.R."/>
            <person name="Wilson R.K."/>
        </authorList>
    </citation>
    <scope>NUCLEOTIDE SEQUENCE [LARGE SCALE GENOMIC DNA]</scope>
    <source>
        <strain evidence="8">A2-165</strain>
    </source>
</reference>
<evidence type="ECO:0000256" key="5">
    <source>
        <dbReference type="ARBA" id="ARBA00022692"/>
    </source>
</evidence>
<keyword evidence="7" id="KW-0472">Membrane</keyword>
<dbReference type="InterPro" id="IPR037294">
    <property type="entry name" value="ABC_BtuC-like"/>
</dbReference>
<proteinExistence type="inferred from homology"/>
<dbReference type="RefSeq" id="WP_005932464.1">
    <property type="nucleotide sequence ID" value="NZ_CP022479.1"/>
</dbReference>
<evidence type="ECO:0000256" key="7">
    <source>
        <dbReference type="ARBA" id="ARBA00023136"/>
    </source>
</evidence>
<dbReference type="FunFam" id="1.10.3470.10:FF:000001">
    <property type="entry name" value="Vitamin B12 ABC transporter permease BtuC"/>
    <property type="match status" value="1"/>
</dbReference>
<dbReference type="Gene3D" id="1.10.3470.10">
    <property type="entry name" value="ABC transporter involved in vitamin B12 uptake, BtuC"/>
    <property type="match status" value="1"/>
</dbReference>
<dbReference type="CDD" id="cd06550">
    <property type="entry name" value="TM_ABC_iron-siderophores_like"/>
    <property type="match status" value="1"/>
</dbReference>
<dbReference type="PROSITE" id="PS51257">
    <property type="entry name" value="PROKAR_LIPOPROTEIN"/>
    <property type="match status" value="1"/>
</dbReference>
<dbReference type="AlphaFoldDB" id="C7H592"/>
<gene>
    <name evidence="8" type="ORF">FAEPRAA2165_01462</name>
</gene>
<comment type="similarity">
    <text evidence="2">Belongs to the binding-protein-dependent transport system permease family. FecCD subfamily.</text>
</comment>
<dbReference type="SUPFAM" id="SSF81345">
    <property type="entry name" value="ABC transporter involved in vitamin B12 uptake, BtuC"/>
    <property type="match status" value="1"/>
</dbReference>
<dbReference type="PANTHER" id="PTHR30472:SF1">
    <property type="entry name" value="FE(3+) DICITRATE TRANSPORT SYSTEM PERMEASE PROTEIN FECC-RELATED"/>
    <property type="match status" value="1"/>
</dbReference>
<dbReference type="InterPro" id="IPR000522">
    <property type="entry name" value="ABC_transptr_permease_BtuC"/>
</dbReference>
<comment type="caution">
    <text evidence="8">The sequence shown here is derived from an EMBL/GenBank/DDBJ whole genome shotgun (WGS) entry which is preliminary data.</text>
</comment>
<keyword evidence="5" id="KW-0812">Transmembrane</keyword>
<dbReference type="GO" id="GO:0022857">
    <property type="term" value="F:transmembrane transporter activity"/>
    <property type="evidence" value="ECO:0007669"/>
    <property type="project" value="InterPro"/>
</dbReference>
<dbReference type="OrthoDB" id="9792889at2"/>
<dbReference type="eggNOG" id="COG0609">
    <property type="taxonomic scope" value="Bacteria"/>
</dbReference>
<evidence type="ECO:0000256" key="1">
    <source>
        <dbReference type="ARBA" id="ARBA00004651"/>
    </source>
</evidence>
<evidence type="ECO:0000313" key="8">
    <source>
        <dbReference type="EMBL" id="EEU96928.1"/>
    </source>
</evidence>
<dbReference type="Pfam" id="PF01032">
    <property type="entry name" value="FecCD"/>
    <property type="match status" value="1"/>
</dbReference>
<protein>
    <submittedName>
        <fullName evidence="8">Iron chelate uptake ABC transporter, FeCT family, permease protein</fullName>
    </submittedName>
</protein>
<organism evidence="8 9">
    <name type="scientific">Faecalibacterium duncaniae (strain DSM 17677 / JCM 31915 / A2-165)</name>
    <name type="common">Faecalibacterium prausnitzii</name>
    <dbReference type="NCBI Taxonomy" id="411483"/>
    <lineage>
        <taxon>Bacteria</taxon>
        <taxon>Bacillati</taxon>
        <taxon>Bacillota</taxon>
        <taxon>Clostridia</taxon>
        <taxon>Eubacteriales</taxon>
        <taxon>Oscillospiraceae</taxon>
        <taxon>Faecalibacterium</taxon>
    </lineage>
</organism>
<dbReference type="GO" id="GO:0005886">
    <property type="term" value="C:plasma membrane"/>
    <property type="evidence" value="ECO:0007669"/>
    <property type="project" value="UniProtKB-SubCell"/>
</dbReference>
<dbReference type="GO" id="GO:0033214">
    <property type="term" value="P:siderophore-iron import into cell"/>
    <property type="evidence" value="ECO:0007669"/>
    <property type="project" value="TreeGrafter"/>
</dbReference>
<evidence type="ECO:0000256" key="2">
    <source>
        <dbReference type="ARBA" id="ARBA00007935"/>
    </source>
</evidence>
<evidence type="ECO:0000256" key="3">
    <source>
        <dbReference type="ARBA" id="ARBA00022448"/>
    </source>
</evidence>
<evidence type="ECO:0000256" key="4">
    <source>
        <dbReference type="ARBA" id="ARBA00022475"/>
    </source>
</evidence>
<evidence type="ECO:0000256" key="6">
    <source>
        <dbReference type="ARBA" id="ARBA00022989"/>
    </source>
</evidence>
<dbReference type="HOGENOM" id="CLU_013016_1_0_9"/>
<name>C7H592_FAED2</name>
<dbReference type="PATRIC" id="fig|411483.3.peg.1457"/>
<dbReference type="STRING" id="411483.FAEPRAA2165_01462"/>
<evidence type="ECO:0000313" key="9">
    <source>
        <dbReference type="Proteomes" id="UP000004619"/>
    </source>
</evidence>
<sequence length="333" mass="33952">MKNGQRVIGITLLGMIILAGCMLASVAYGSNLIPIGQVLQALQNPDSGTFEASVVWARIPRTVFGVLAGAALGVSGALMQAVTRNPIADPSVLGVNTGASLFVVIGIAWMHITSSQQYIWLAFAGAALTAVFVYGIASVGYGGPTSIKLALAGTATGTALSALVNTIMLPDSSVMKEFRFWQVGSISGTSWGEIRTILPYLLVGFVLAVILIPALNALALGDELAAGLGVNVQLVRALAALGGVLLCAATTALAGPIGFVGLMVPHFVRLTLGADLKTVIPLSALYGAALLVLADVLGRVLGSPGELEVGIVTAVLGAPVFILVAKKAKVRSL</sequence>
<accession>C7H592</accession>
<keyword evidence="9" id="KW-1185">Reference proteome</keyword>
<keyword evidence="4" id="KW-1003">Cell membrane</keyword>
<comment type="subcellular location">
    <subcellularLocation>
        <location evidence="1">Cell membrane</location>
        <topology evidence="1">Multi-pass membrane protein</topology>
    </subcellularLocation>
</comment>
<dbReference type="GeneID" id="90659818"/>